<evidence type="ECO:0000256" key="4">
    <source>
        <dbReference type="ARBA" id="ARBA00022917"/>
    </source>
</evidence>
<evidence type="ECO:0000259" key="7">
    <source>
        <dbReference type="Pfam" id="PF02911"/>
    </source>
</evidence>
<feature type="domain" description="Formyl transferase N-terminal" evidence="6">
    <location>
        <begin position="10"/>
        <end position="183"/>
    </location>
</feature>
<dbReference type="InterPro" id="IPR036477">
    <property type="entry name" value="Formyl_transf_N_sf"/>
</dbReference>
<evidence type="ECO:0000256" key="1">
    <source>
        <dbReference type="ARBA" id="ARBA00010699"/>
    </source>
</evidence>
<evidence type="ECO:0000256" key="2">
    <source>
        <dbReference type="ARBA" id="ARBA00012261"/>
    </source>
</evidence>
<comment type="similarity">
    <text evidence="1 5">Belongs to the Fmt family.</text>
</comment>
<dbReference type="InterPro" id="IPR005794">
    <property type="entry name" value="Fmt"/>
</dbReference>
<dbReference type="InterPro" id="IPR002376">
    <property type="entry name" value="Formyl_transf_N"/>
</dbReference>
<reference evidence="8 9" key="1">
    <citation type="journal article" date="2025" name="Int. J. Syst. Evol. Microbiol.">
        <title>Desulfovibrio falkowii sp. nov., Porphyromonas miyakawae sp. nov., Mediterraneibacter flintii sp. nov. and Owariibacterium komagatae gen. nov., sp. nov., isolated from human faeces.</title>
        <authorList>
            <person name="Hamaguchi T."/>
            <person name="Ohara M."/>
            <person name="Hisatomi A."/>
            <person name="Sekiguchi K."/>
            <person name="Takeda J.I."/>
            <person name="Ueyama J."/>
            <person name="Ito M."/>
            <person name="Nishiwaki H."/>
            <person name="Ogi T."/>
            <person name="Hirayama M."/>
            <person name="Ohkuma M."/>
            <person name="Sakamoto M."/>
            <person name="Ohno K."/>
        </authorList>
    </citation>
    <scope>NUCLEOTIDE SEQUENCE [LARGE SCALE GENOMIC DNA]</scope>
    <source>
        <strain evidence="8 9">13CB11C</strain>
    </source>
</reference>
<dbReference type="CDD" id="cd08704">
    <property type="entry name" value="Met_tRNA_FMT_C"/>
    <property type="match status" value="1"/>
</dbReference>
<dbReference type="EMBL" id="BAAFSF010000001">
    <property type="protein sequence ID" value="GAB1251737.1"/>
    <property type="molecule type" value="Genomic_DNA"/>
</dbReference>
<accession>A0ABQ0E1Y0</accession>
<dbReference type="InterPro" id="IPR011034">
    <property type="entry name" value="Formyl_transferase-like_C_sf"/>
</dbReference>
<dbReference type="RefSeq" id="WP_411915539.1">
    <property type="nucleotide sequence ID" value="NZ_BAAFSF010000001.1"/>
</dbReference>
<dbReference type="Pfam" id="PF02911">
    <property type="entry name" value="Formyl_trans_C"/>
    <property type="match status" value="1"/>
</dbReference>
<evidence type="ECO:0000259" key="6">
    <source>
        <dbReference type="Pfam" id="PF00551"/>
    </source>
</evidence>
<dbReference type="Proteomes" id="UP001628220">
    <property type="component" value="Unassembled WGS sequence"/>
</dbReference>
<comment type="function">
    <text evidence="5">Attaches a formyl group to the free amino group of methionyl-tRNA(fMet). The formyl group appears to play a dual role in the initiator identity of N-formylmethionyl-tRNA by promoting its recognition by IF2 and preventing the misappropriation of this tRNA by the elongation apparatus.</text>
</comment>
<dbReference type="PANTHER" id="PTHR11138:SF5">
    <property type="entry name" value="METHIONYL-TRNA FORMYLTRANSFERASE, MITOCHONDRIAL"/>
    <property type="match status" value="1"/>
</dbReference>
<keyword evidence="4 5" id="KW-0648">Protein biosynthesis</keyword>
<evidence type="ECO:0000313" key="9">
    <source>
        <dbReference type="Proteomes" id="UP001628220"/>
    </source>
</evidence>
<keyword evidence="9" id="KW-1185">Reference proteome</keyword>
<sequence length="325" mass="36087">MTTPHHPEQNIVFMGTALFAVGFLEDLINDGYHVSLVVTTPDKPQGRGHKLKGSPVKEAALRLGLPIAQPEKLSDTSFLHTLQEAKPTLALVVAFRMLPESVWSLPTLGTFNIHASLLPRWRGAAPINHAIRMGDKETGVTLFRLTHDLDEGDIYAQCSTPIEPNETFGELYDRLNQLGRNMLRSKLPALLDGSATATPQDRSTELPYAYKLNKENSRIDWNLPARFVHNFVRSLSPSPGAWTMLHLDEEHEPISIKILSTESLEEESYENTLPGKIILDEKGVIKVACQSGCIKVLTLQAAGKKVMSSRDFLNGTKLTNSRFLE</sequence>
<dbReference type="CDD" id="cd08646">
    <property type="entry name" value="FMT_core_Met-tRNA-FMT_N"/>
    <property type="match status" value="1"/>
</dbReference>
<dbReference type="HAMAP" id="MF_00182">
    <property type="entry name" value="Formyl_trans"/>
    <property type="match status" value="1"/>
</dbReference>
<dbReference type="SUPFAM" id="SSF50486">
    <property type="entry name" value="FMT C-terminal domain-like"/>
    <property type="match status" value="1"/>
</dbReference>
<dbReference type="InterPro" id="IPR041711">
    <property type="entry name" value="Met-tRNA-FMT_N"/>
</dbReference>
<gene>
    <name evidence="5 8" type="primary">fmt</name>
    <name evidence="8" type="ORF">Tsumi_08410</name>
</gene>
<proteinExistence type="inferred from homology"/>
<evidence type="ECO:0000313" key="8">
    <source>
        <dbReference type="EMBL" id="GAB1251737.1"/>
    </source>
</evidence>
<dbReference type="PANTHER" id="PTHR11138">
    <property type="entry name" value="METHIONYL-TRNA FORMYLTRANSFERASE"/>
    <property type="match status" value="1"/>
</dbReference>
<feature type="domain" description="Formyl transferase C-terminal" evidence="7">
    <location>
        <begin position="211"/>
        <end position="316"/>
    </location>
</feature>
<feature type="binding site" evidence="5">
    <location>
        <begin position="116"/>
        <end position="119"/>
    </location>
    <ligand>
        <name>(6S)-5,6,7,8-tetrahydrofolate</name>
        <dbReference type="ChEBI" id="CHEBI:57453"/>
    </ligand>
</feature>
<dbReference type="Pfam" id="PF00551">
    <property type="entry name" value="Formyl_trans_N"/>
    <property type="match status" value="1"/>
</dbReference>
<dbReference type="InterPro" id="IPR044135">
    <property type="entry name" value="Met-tRNA-FMT_C"/>
</dbReference>
<comment type="catalytic activity">
    <reaction evidence="5">
        <text>L-methionyl-tRNA(fMet) + (6R)-10-formyltetrahydrofolate = N-formyl-L-methionyl-tRNA(fMet) + (6S)-5,6,7,8-tetrahydrofolate + H(+)</text>
        <dbReference type="Rhea" id="RHEA:24380"/>
        <dbReference type="Rhea" id="RHEA-COMP:9952"/>
        <dbReference type="Rhea" id="RHEA-COMP:9953"/>
        <dbReference type="ChEBI" id="CHEBI:15378"/>
        <dbReference type="ChEBI" id="CHEBI:57453"/>
        <dbReference type="ChEBI" id="CHEBI:78530"/>
        <dbReference type="ChEBI" id="CHEBI:78844"/>
        <dbReference type="ChEBI" id="CHEBI:195366"/>
        <dbReference type="EC" id="2.1.2.9"/>
    </reaction>
</comment>
<protein>
    <recommendedName>
        <fullName evidence="2 5">Methionyl-tRNA formyltransferase</fullName>
        <ecNumber evidence="2 5">2.1.2.9</ecNumber>
    </recommendedName>
</protein>
<dbReference type="SUPFAM" id="SSF53328">
    <property type="entry name" value="Formyltransferase"/>
    <property type="match status" value="1"/>
</dbReference>
<name>A0ABQ0E1Y0_9PORP</name>
<dbReference type="EC" id="2.1.2.9" evidence="2 5"/>
<organism evidence="8 9">
    <name type="scientific">Porphyromonas miyakawae</name>
    <dbReference type="NCBI Taxonomy" id="3137470"/>
    <lineage>
        <taxon>Bacteria</taxon>
        <taxon>Pseudomonadati</taxon>
        <taxon>Bacteroidota</taxon>
        <taxon>Bacteroidia</taxon>
        <taxon>Bacteroidales</taxon>
        <taxon>Porphyromonadaceae</taxon>
        <taxon>Porphyromonas</taxon>
    </lineage>
</organism>
<dbReference type="NCBIfam" id="TIGR00460">
    <property type="entry name" value="fmt"/>
    <property type="match status" value="1"/>
</dbReference>
<keyword evidence="3 5" id="KW-0808">Transferase</keyword>
<evidence type="ECO:0000256" key="3">
    <source>
        <dbReference type="ARBA" id="ARBA00022679"/>
    </source>
</evidence>
<dbReference type="Gene3D" id="3.40.50.12230">
    <property type="match status" value="1"/>
</dbReference>
<dbReference type="InterPro" id="IPR005793">
    <property type="entry name" value="Formyl_trans_C"/>
</dbReference>
<evidence type="ECO:0000256" key="5">
    <source>
        <dbReference type="HAMAP-Rule" id="MF_00182"/>
    </source>
</evidence>
<comment type="caution">
    <text evidence="8">The sequence shown here is derived from an EMBL/GenBank/DDBJ whole genome shotgun (WGS) entry which is preliminary data.</text>
</comment>